<dbReference type="AlphaFoldDB" id="K9X518"/>
<proteinExistence type="predicted"/>
<dbReference type="KEGG" id="csg:Cylst_5771"/>
<accession>K9X518</accession>
<evidence type="ECO:0000313" key="2">
    <source>
        <dbReference type="Proteomes" id="UP000010475"/>
    </source>
</evidence>
<protein>
    <submittedName>
        <fullName evidence="1">Uncharacterized protein</fullName>
    </submittedName>
</protein>
<reference evidence="1 2" key="1">
    <citation type="submission" date="2012-06" db="EMBL/GenBank/DDBJ databases">
        <title>Finished chromosome of genome of Cylindrospermum stagnale PCC 7417.</title>
        <authorList>
            <consortium name="US DOE Joint Genome Institute"/>
            <person name="Gugger M."/>
            <person name="Coursin T."/>
            <person name="Rippka R."/>
            <person name="Tandeau De Marsac N."/>
            <person name="Huntemann M."/>
            <person name="Wei C.-L."/>
            <person name="Han J."/>
            <person name="Detter J.C."/>
            <person name="Han C."/>
            <person name="Tapia R."/>
            <person name="Chen A."/>
            <person name="Kyrpides N."/>
            <person name="Mavromatis K."/>
            <person name="Markowitz V."/>
            <person name="Szeto E."/>
            <person name="Ivanova N."/>
            <person name="Pagani I."/>
            <person name="Pati A."/>
            <person name="Goodwin L."/>
            <person name="Nordberg H.P."/>
            <person name="Cantor M.N."/>
            <person name="Hua S.X."/>
            <person name="Woyke T."/>
            <person name="Kerfeld C.A."/>
        </authorList>
    </citation>
    <scope>NUCLEOTIDE SEQUENCE [LARGE SCALE GENOMIC DNA]</scope>
    <source>
        <strain evidence="1 2">PCC 7417</strain>
    </source>
</reference>
<gene>
    <name evidence="1" type="ORF">Cylst_5771</name>
</gene>
<name>K9X518_9NOST</name>
<dbReference type="STRING" id="56107.Cylst_5771"/>
<keyword evidence="2" id="KW-1185">Reference proteome</keyword>
<dbReference type="Proteomes" id="UP000010475">
    <property type="component" value="Chromosome"/>
</dbReference>
<dbReference type="EMBL" id="CP003642">
    <property type="protein sequence ID" value="AFZ27765.1"/>
    <property type="molecule type" value="Genomic_DNA"/>
</dbReference>
<evidence type="ECO:0000313" key="1">
    <source>
        <dbReference type="EMBL" id="AFZ27765.1"/>
    </source>
</evidence>
<dbReference type="HOGENOM" id="CLU_3042594_0_0_3"/>
<sequence length="54" mass="6077">MALIKRCTISGLKLKNRIIAKILVDYLEPQINTDKLSVVSIDLLQNYFIGSPES</sequence>
<organism evidence="1 2">
    <name type="scientific">Cylindrospermum stagnale PCC 7417</name>
    <dbReference type="NCBI Taxonomy" id="56107"/>
    <lineage>
        <taxon>Bacteria</taxon>
        <taxon>Bacillati</taxon>
        <taxon>Cyanobacteriota</taxon>
        <taxon>Cyanophyceae</taxon>
        <taxon>Nostocales</taxon>
        <taxon>Nostocaceae</taxon>
        <taxon>Cylindrospermum</taxon>
    </lineage>
</organism>